<sequence>MPTVNSRQASPLLSFKLPYDVDLSNSNTLETRQHDFDVFSWQSFIALNWPTLPNESVNTRELIGSKGDNATVWEAYKEAYQVFLPDGKTPPFWGQTGKLPRACQNLKTSRKFVFRMSQKVANEVLDADEQVFNTGPLIDQQGQYVRYAIHFNDRIFDYILNNNLYSKQGQDNFDAEVNFPSGNNDNQEVGAIILKSAWKVLDPQQDDASRFHKIKALVYTPASAEPLVKESCQLKTMGMVGLHIARKTKSAPQWVWSTFEHVDNLEVPPNSGLKPLFFNPESKVPENQPPPKPWNPNLPAQPSQVTRVIPIDQATKNLNSQWQAKLRQVNEQSVWQYYQLVSTQWPANPTRSAAGDPAPQFLANITMETYIQGRVPNVSSSCVLCHINSTMTNGKFSDFTYLLERAK</sequence>
<dbReference type="EMBL" id="JAAHFQ010000033">
    <property type="protein sequence ID" value="NER26510.1"/>
    <property type="molecule type" value="Genomic_DNA"/>
</dbReference>
<comment type="caution">
    <text evidence="2">The sequence shown here is derived from an EMBL/GenBank/DDBJ whole genome shotgun (WGS) entry which is preliminary data.</text>
</comment>
<gene>
    <name evidence="2" type="ORF">F6J89_02495</name>
</gene>
<evidence type="ECO:0000313" key="2">
    <source>
        <dbReference type="EMBL" id="NER26510.1"/>
    </source>
</evidence>
<name>A0A6B3N4P7_9CYAN</name>
<feature type="compositionally biased region" description="Pro residues" evidence="1">
    <location>
        <begin position="287"/>
        <end position="296"/>
    </location>
</feature>
<feature type="region of interest" description="Disordered" evidence="1">
    <location>
        <begin position="278"/>
        <end position="300"/>
    </location>
</feature>
<reference evidence="2" key="1">
    <citation type="submission" date="2019-11" db="EMBL/GenBank/DDBJ databases">
        <title>Genomic insights into an expanded diversity of filamentous marine cyanobacteria reveals the extraordinary biosynthetic potential of Moorea and Okeania.</title>
        <authorList>
            <person name="Ferreira Leao T."/>
            <person name="Wang M."/>
            <person name="Moss N."/>
            <person name="Da Silva R."/>
            <person name="Sanders J."/>
            <person name="Nurk S."/>
            <person name="Gurevich A."/>
            <person name="Humphrey G."/>
            <person name="Reher R."/>
            <person name="Zhu Q."/>
            <person name="Belda-Ferre P."/>
            <person name="Glukhov E."/>
            <person name="Rex R."/>
            <person name="Dorrestein P.C."/>
            <person name="Knight R."/>
            <person name="Pevzner P."/>
            <person name="Gerwick W.H."/>
            <person name="Gerwick L."/>
        </authorList>
    </citation>
    <scope>NUCLEOTIDE SEQUENCE</scope>
    <source>
        <strain evidence="2">SIO1C4</strain>
    </source>
</reference>
<evidence type="ECO:0000256" key="1">
    <source>
        <dbReference type="SAM" id="MobiDB-lite"/>
    </source>
</evidence>
<protein>
    <submittedName>
        <fullName evidence="2">Cytochrome C</fullName>
    </submittedName>
</protein>
<organism evidence="2">
    <name type="scientific">Symploca sp. SIO1C4</name>
    <dbReference type="NCBI Taxonomy" id="2607765"/>
    <lineage>
        <taxon>Bacteria</taxon>
        <taxon>Bacillati</taxon>
        <taxon>Cyanobacteriota</taxon>
        <taxon>Cyanophyceae</taxon>
        <taxon>Coleofasciculales</taxon>
        <taxon>Coleofasciculaceae</taxon>
        <taxon>Symploca</taxon>
    </lineage>
</organism>
<dbReference type="AlphaFoldDB" id="A0A6B3N4P7"/>
<proteinExistence type="predicted"/>
<accession>A0A6B3N4P7</accession>